<evidence type="ECO:0000313" key="4">
    <source>
        <dbReference type="EMBL" id="KAH9522545.1"/>
    </source>
</evidence>
<sequence>MDEIGSIISNREQIRTKEPGFLVKTHCKRDKVKFFINISAPTIQLDEKDLHDLIAQENYDELSKFTIPLVLERLDTTKDKKNEMAKMTHVIINSRFYEQKIQLSEIYKNYLVYIVIDTVNAKFNVNLDNTEFVILKNRKFQLADTKHEFSKFIDSFIPPNILNRPQIGSNDLPTRLDETLAIDSNQTSKMELIADDDDDDDYEKLMKNLIITLDIAKEIIKIKIKLEHFGIRLKMNDDHVIIFDSMENKILREFYLPIRVKPTEAKASIVSSILTIECPEIVSFINSITKKMNPERIQTKTPGFVVKAFCKRGHRPLFINFCPSSAVSAPVFISDEDYLKELMAKNDYDGLAQYPIPLILERLNFCENDFDDIWNEVYYCLAMLATVIVNKQYYEQTIEKSIFFQYYLIYVAIDMINLRYDFYYDNVNFQVKKNFLFRNGFFEREFNFLIELEPPSFITALRSVYYPLIVDETLSFYYGLNIADNDITLDLEKQKIRIQLGFKKLQPDIRLKMNDDHVVIKSKNKILRDFYLPIRVKPAETNASIELERDLLLPNMLSILTIECPFISL</sequence>
<dbReference type="GO" id="GO:0006364">
    <property type="term" value="P:rRNA processing"/>
    <property type="evidence" value="ECO:0007669"/>
    <property type="project" value="TreeGrafter"/>
</dbReference>
<dbReference type="GO" id="GO:1990904">
    <property type="term" value="C:ribonucleoprotein complex"/>
    <property type="evidence" value="ECO:0007669"/>
    <property type="project" value="TreeGrafter"/>
</dbReference>
<comment type="function">
    <text evidence="2">Involved in the assembly of C/D box small nucleolar ribonucleoprotein (snoRNP) particles. Recruits the SWI/SNF complex to the core promoter of rRNA genes and enhances pre-rRNA transcription. Mediates interaction of TELO2 with the R2TP complex which is necessary for the stability of MTOR and SMG1. Positively regulates the assembly and activity of the mTORC1 complex.</text>
</comment>
<dbReference type="PANTHER" id="PTHR22997:SF0">
    <property type="entry name" value="PIH1 DOMAIN-CONTAINING PROTEIN 1"/>
    <property type="match status" value="1"/>
</dbReference>
<comment type="similarity">
    <text evidence="1">Belongs to the PIH1 family.</text>
</comment>
<protein>
    <submittedName>
        <fullName evidence="4">PIH1 domain-containing protein 1</fullName>
    </submittedName>
</protein>
<dbReference type="PANTHER" id="PTHR22997">
    <property type="entry name" value="PIH1 DOMAIN-CONTAINING PROTEIN 1"/>
    <property type="match status" value="1"/>
</dbReference>
<dbReference type="GO" id="GO:0000492">
    <property type="term" value="P:box C/D snoRNP assembly"/>
    <property type="evidence" value="ECO:0007669"/>
    <property type="project" value="TreeGrafter"/>
</dbReference>
<name>A0A922I6X6_DERFA</name>
<evidence type="ECO:0000313" key="5">
    <source>
        <dbReference type="Proteomes" id="UP000790347"/>
    </source>
</evidence>
<reference evidence="4" key="1">
    <citation type="submission" date="2013-05" db="EMBL/GenBank/DDBJ databases">
        <authorList>
            <person name="Yim A.K.Y."/>
            <person name="Chan T.F."/>
            <person name="Ji K.M."/>
            <person name="Liu X.Y."/>
            <person name="Zhou J.W."/>
            <person name="Li R.Q."/>
            <person name="Yang K.Y."/>
            <person name="Li J."/>
            <person name="Li M."/>
            <person name="Law P.T.W."/>
            <person name="Wu Y.L."/>
            <person name="Cai Z.L."/>
            <person name="Qin H."/>
            <person name="Bao Y."/>
            <person name="Leung R.K.K."/>
            <person name="Ng P.K.S."/>
            <person name="Zou J."/>
            <person name="Zhong X.J."/>
            <person name="Ran P.X."/>
            <person name="Zhong N.S."/>
            <person name="Liu Z.G."/>
            <person name="Tsui S.K.W."/>
        </authorList>
    </citation>
    <scope>NUCLEOTIDE SEQUENCE</scope>
    <source>
        <strain evidence="4">Derf</strain>
        <tissue evidence="4">Whole organism</tissue>
    </source>
</reference>
<keyword evidence="5" id="KW-1185">Reference proteome</keyword>
<organism evidence="4 5">
    <name type="scientific">Dermatophagoides farinae</name>
    <name type="common">American house dust mite</name>
    <dbReference type="NCBI Taxonomy" id="6954"/>
    <lineage>
        <taxon>Eukaryota</taxon>
        <taxon>Metazoa</taxon>
        <taxon>Ecdysozoa</taxon>
        <taxon>Arthropoda</taxon>
        <taxon>Chelicerata</taxon>
        <taxon>Arachnida</taxon>
        <taxon>Acari</taxon>
        <taxon>Acariformes</taxon>
        <taxon>Sarcoptiformes</taxon>
        <taxon>Astigmata</taxon>
        <taxon>Psoroptidia</taxon>
        <taxon>Analgoidea</taxon>
        <taxon>Pyroglyphidae</taxon>
        <taxon>Dermatophagoidinae</taxon>
        <taxon>Dermatophagoides</taxon>
    </lineage>
</organism>
<evidence type="ECO:0000256" key="2">
    <source>
        <dbReference type="ARBA" id="ARBA00046233"/>
    </source>
</evidence>
<dbReference type="GO" id="GO:0005737">
    <property type="term" value="C:cytoplasm"/>
    <property type="evidence" value="ECO:0007669"/>
    <property type="project" value="TreeGrafter"/>
</dbReference>
<dbReference type="EMBL" id="ASGP02000002">
    <property type="protein sequence ID" value="KAH9522545.1"/>
    <property type="molecule type" value="Genomic_DNA"/>
</dbReference>
<dbReference type="AlphaFoldDB" id="A0A922I6X6"/>
<dbReference type="Pfam" id="PF08190">
    <property type="entry name" value="PIH1"/>
    <property type="match status" value="1"/>
</dbReference>
<dbReference type="GO" id="GO:0097255">
    <property type="term" value="C:R2TP complex"/>
    <property type="evidence" value="ECO:0007669"/>
    <property type="project" value="TreeGrafter"/>
</dbReference>
<reference evidence="4" key="2">
    <citation type="journal article" date="2022" name="Res Sq">
        <title>Comparative Genomics Reveals Insights into the Divergent Evolution of Astigmatic Mites and Household Pest Adaptations.</title>
        <authorList>
            <person name="Xiong Q."/>
            <person name="Wan A.T.-Y."/>
            <person name="Liu X.-Y."/>
            <person name="Fung C.S.-H."/>
            <person name="Xiao X."/>
            <person name="Malainual N."/>
            <person name="Hou J."/>
            <person name="Wang L."/>
            <person name="Wang M."/>
            <person name="Yang K."/>
            <person name="Cui Y."/>
            <person name="Leung E."/>
            <person name="Nong W."/>
            <person name="Shin S.-K."/>
            <person name="Au S."/>
            <person name="Jeong K.Y."/>
            <person name="Chew F.T."/>
            <person name="Hui J."/>
            <person name="Leung T.F."/>
            <person name="Tungtrongchitr A."/>
            <person name="Zhong N."/>
            <person name="Liu Z."/>
            <person name="Tsui S."/>
        </authorList>
    </citation>
    <scope>NUCLEOTIDE SEQUENCE</scope>
    <source>
        <strain evidence="4">Derf</strain>
        <tissue evidence="4">Whole organism</tissue>
    </source>
</reference>
<proteinExistence type="inferred from homology"/>
<dbReference type="Proteomes" id="UP000790347">
    <property type="component" value="Unassembled WGS sequence"/>
</dbReference>
<feature type="domain" description="PIH1 N-terminal" evidence="3">
    <location>
        <begin position="18"/>
        <end position="140"/>
    </location>
</feature>
<comment type="caution">
    <text evidence="4">The sequence shown here is derived from an EMBL/GenBank/DDBJ whole genome shotgun (WGS) entry which is preliminary data.</text>
</comment>
<evidence type="ECO:0000256" key="1">
    <source>
        <dbReference type="ARBA" id="ARBA00008511"/>
    </source>
</evidence>
<dbReference type="InterPro" id="IPR012981">
    <property type="entry name" value="PIH1_N"/>
</dbReference>
<gene>
    <name evidence="4" type="primary">PIH1D1</name>
    <name evidence="4" type="ORF">DERF_006109</name>
</gene>
<dbReference type="InterPro" id="IPR050734">
    <property type="entry name" value="PIH1/Kintoun_subfamily"/>
</dbReference>
<evidence type="ECO:0000259" key="3">
    <source>
        <dbReference type="Pfam" id="PF08190"/>
    </source>
</evidence>
<accession>A0A922I6X6</accession>